<gene>
    <name evidence="2" type="ORF">BGZ99_007893</name>
</gene>
<keyword evidence="3" id="KW-1185">Reference proteome</keyword>
<dbReference type="OrthoDB" id="2422815at2759"/>
<dbReference type="Proteomes" id="UP000738325">
    <property type="component" value="Unassembled WGS sequence"/>
</dbReference>
<accession>A0A9P6UZ68</accession>
<feature type="compositionally biased region" description="Low complexity" evidence="1">
    <location>
        <begin position="315"/>
        <end position="332"/>
    </location>
</feature>
<name>A0A9P6UZ68_9FUNG</name>
<reference evidence="2" key="1">
    <citation type="journal article" date="2020" name="Fungal Divers.">
        <title>Resolving the Mortierellaceae phylogeny through synthesis of multi-gene phylogenetics and phylogenomics.</title>
        <authorList>
            <person name="Vandepol N."/>
            <person name="Liber J."/>
            <person name="Desiro A."/>
            <person name="Na H."/>
            <person name="Kennedy M."/>
            <person name="Barry K."/>
            <person name="Grigoriev I.V."/>
            <person name="Miller A.N."/>
            <person name="O'Donnell K."/>
            <person name="Stajich J.E."/>
            <person name="Bonito G."/>
        </authorList>
    </citation>
    <scope>NUCLEOTIDE SEQUENCE</scope>
    <source>
        <strain evidence="2">REB-010B</strain>
    </source>
</reference>
<organism evidence="2 3">
    <name type="scientific">Dissophora globulifera</name>
    <dbReference type="NCBI Taxonomy" id="979702"/>
    <lineage>
        <taxon>Eukaryota</taxon>
        <taxon>Fungi</taxon>
        <taxon>Fungi incertae sedis</taxon>
        <taxon>Mucoromycota</taxon>
        <taxon>Mortierellomycotina</taxon>
        <taxon>Mortierellomycetes</taxon>
        <taxon>Mortierellales</taxon>
        <taxon>Mortierellaceae</taxon>
        <taxon>Dissophora</taxon>
    </lineage>
</organism>
<dbReference type="EMBL" id="JAAAIP010000059">
    <property type="protein sequence ID" value="KAG0327298.1"/>
    <property type="molecule type" value="Genomic_DNA"/>
</dbReference>
<feature type="region of interest" description="Disordered" evidence="1">
    <location>
        <begin position="146"/>
        <end position="209"/>
    </location>
</feature>
<feature type="compositionally biased region" description="Acidic residues" evidence="1">
    <location>
        <begin position="152"/>
        <end position="176"/>
    </location>
</feature>
<evidence type="ECO:0000313" key="2">
    <source>
        <dbReference type="EMBL" id="KAG0327298.1"/>
    </source>
</evidence>
<comment type="caution">
    <text evidence="2">The sequence shown here is derived from an EMBL/GenBank/DDBJ whole genome shotgun (WGS) entry which is preliminary data.</text>
</comment>
<feature type="region of interest" description="Disordered" evidence="1">
    <location>
        <begin position="315"/>
        <end position="390"/>
    </location>
</feature>
<dbReference type="AlphaFoldDB" id="A0A9P6UZ68"/>
<evidence type="ECO:0000313" key="3">
    <source>
        <dbReference type="Proteomes" id="UP000738325"/>
    </source>
</evidence>
<evidence type="ECO:0000256" key="1">
    <source>
        <dbReference type="SAM" id="MobiDB-lite"/>
    </source>
</evidence>
<sequence>MIRSIARSGGRLSIAGRDRSVGTEGQIATKKRLLEQLFVMMNQPQALVRMQKKRRYRSEEADRALLLETIRLNPFAQKIGQVAKAWEDVRDALGMKVHPRQCIRRVHRMIRPFQLRERMYRGHIPEEMREVNDDLVKQVLHLMRQGGHSSALEDDGDHWNDDDSGSGVSDTDDQDDVSMTLATPERLSQDDSLYDMSSTPAQHPVATHHHTDGGIAIDVSKSPDLPIGTKVIPSPIYDYGYPRSESPPTMERMSQLYGAILHEFHVVREYMSRIDRQRQRDKDNQKVMYRTMQGLQQQVQEQQWFIQGLERRIQHQQPYQSASSSSYQNDNSISKHHGRPSDEYVAPPTILRGNEESYVTQERDAFEISHFTSAKSYEHRSRSNATKSRH</sequence>
<proteinExistence type="predicted"/>
<protein>
    <submittedName>
        <fullName evidence="2">Uncharacterized protein</fullName>
    </submittedName>
</protein>